<feature type="domain" description="RING-type" evidence="4">
    <location>
        <begin position="21"/>
        <end position="74"/>
    </location>
</feature>
<dbReference type="Pfam" id="PF25298">
    <property type="entry name" value="Baculo_FP_2nd"/>
    <property type="match status" value="1"/>
</dbReference>
<dbReference type="InterPro" id="IPR057251">
    <property type="entry name" value="FP_C"/>
</dbReference>
<dbReference type="InterPro" id="IPR001841">
    <property type="entry name" value="Znf_RING"/>
</dbReference>
<keyword evidence="2" id="KW-0862">Zinc</keyword>
<evidence type="ECO:0000256" key="1">
    <source>
        <dbReference type="ARBA" id="ARBA00022771"/>
    </source>
</evidence>
<protein>
    <recommendedName>
        <fullName evidence="4">RING-type domain-containing protein</fullName>
    </recommendedName>
</protein>
<proteinExistence type="predicted"/>
<reference evidence="5" key="1">
    <citation type="submission" date="2020-07" db="EMBL/GenBank/DDBJ databases">
        <authorList>
            <person name="Ferguson B K."/>
        </authorList>
    </citation>
    <scope>NUCLEOTIDE SEQUENCE</scope>
    <source>
        <strain evidence="5">L06</strain>
    </source>
</reference>
<gene>
    <name evidence="5" type="ORF">BBRV_LOCUS541</name>
</gene>
<sequence>MPNSSNLQLLKYIIGEMPATCSLCRSAIGGNSAAVTTGDNCQHVFHRNCVIAKLSLGPGVSVSEAIALKCPTCSDAALPGIASIMKAVDSLTMVSNKTASAVSSITSDVASIKSLANSTSDGVKALSSELSDVKGSLEGFTARLGSLEQTVAGHGALIEGIGKRQKEMSAALEKRAAGPADTSREASERIVRLESQLLASQLIIAGIPEDPNEDLKALVRSIFACLHTTVADSELIRADRMGKRPARGARFIAAVCTSTVVVDSILAAKKRFGPMRASQITASWSADIFINVNRRVPSSLQKLRRLIIEKCPNLPPRSIWVANDGVMVRKSAEERPFRIVCEADLDQLLQ</sequence>
<organism evidence="5">
    <name type="scientific">Bracon brevicornis</name>
    <dbReference type="NCBI Taxonomy" id="1563983"/>
    <lineage>
        <taxon>Eukaryota</taxon>
        <taxon>Metazoa</taxon>
        <taxon>Ecdysozoa</taxon>
        <taxon>Arthropoda</taxon>
        <taxon>Hexapoda</taxon>
        <taxon>Insecta</taxon>
        <taxon>Pterygota</taxon>
        <taxon>Neoptera</taxon>
        <taxon>Endopterygota</taxon>
        <taxon>Hymenoptera</taxon>
        <taxon>Apocrita</taxon>
        <taxon>Ichneumonoidea</taxon>
        <taxon>Braconidae</taxon>
        <taxon>Braconinae</taxon>
        <taxon>Bracon</taxon>
    </lineage>
</organism>
<dbReference type="SMART" id="SM00184">
    <property type="entry name" value="RING"/>
    <property type="match status" value="1"/>
</dbReference>
<dbReference type="AlphaFoldDB" id="A0A6V7HNN1"/>
<name>A0A6V7HNN1_9HYME</name>
<dbReference type="GO" id="GO:0008270">
    <property type="term" value="F:zinc ion binding"/>
    <property type="evidence" value="ECO:0007669"/>
    <property type="project" value="UniProtKB-KW"/>
</dbReference>
<dbReference type="InterPro" id="IPR013083">
    <property type="entry name" value="Znf_RING/FYVE/PHD"/>
</dbReference>
<keyword evidence="1 3" id="KW-0479">Metal-binding</keyword>
<evidence type="ECO:0000259" key="4">
    <source>
        <dbReference type="PROSITE" id="PS50089"/>
    </source>
</evidence>
<evidence type="ECO:0000313" key="5">
    <source>
        <dbReference type="EMBL" id="CAD1527833.1"/>
    </source>
</evidence>
<evidence type="ECO:0000256" key="3">
    <source>
        <dbReference type="PROSITE-ProRule" id="PRU00175"/>
    </source>
</evidence>
<dbReference type="Gene3D" id="3.30.40.10">
    <property type="entry name" value="Zinc/RING finger domain, C3HC4 (zinc finger)"/>
    <property type="match status" value="1"/>
</dbReference>
<dbReference type="SUPFAM" id="SSF57850">
    <property type="entry name" value="RING/U-box"/>
    <property type="match status" value="1"/>
</dbReference>
<evidence type="ECO:0000256" key="2">
    <source>
        <dbReference type="ARBA" id="ARBA00022833"/>
    </source>
</evidence>
<dbReference type="EMBL" id="CADCXW020000001">
    <property type="protein sequence ID" value="CAD1527833.1"/>
    <property type="molecule type" value="Genomic_DNA"/>
</dbReference>
<keyword evidence="1 3" id="KW-0863">Zinc-finger</keyword>
<dbReference type="PROSITE" id="PS50089">
    <property type="entry name" value="ZF_RING_2"/>
    <property type="match status" value="1"/>
</dbReference>
<accession>A0A6V7HNN1</accession>